<name>A0A7W8BHZ4_STREU</name>
<gene>
    <name evidence="2" type="ORF">FHS36_006749</name>
</gene>
<feature type="region of interest" description="Disordered" evidence="1">
    <location>
        <begin position="1"/>
        <end position="47"/>
    </location>
</feature>
<dbReference type="RefSeq" id="WP_146045486.1">
    <property type="nucleotide sequence ID" value="NZ_JACHJF010000059.1"/>
</dbReference>
<comment type="caution">
    <text evidence="2">The sequence shown here is derived from an EMBL/GenBank/DDBJ whole genome shotgun (WGS) entry which is preliminary data.</text>
</comment>
<evidence type="ECO:0000313" key="3">
    <source>
        <dbReference type="Proteomes" id="UP000528608"/>
    </source>
</evidence>
<protein>
    <submittedName>
        <fullName evidence="2">Uncharacterized protein</fullName>
    </submittedName>
</protein>
<dbReference type="Proteomes" id="UP000528608">
    <property type="component" value="Unassembled WGS sequence"/>
</dbReference>
<dbReference type="AlphaFoldDB" id="A0A7W8BHZ4"/>
<accession>A0A7W8BHZ4</accession>
<dbReference type="OrthoDB" id="4258927at2"/>
<organism evidence="2 3">
    <name type="scientific">Streptomyces eurocidicus</name>
    <name type="common">Streptoverticillium eurocidicus</name>
    <dbReference type="NCBI Taxonomy" id="66423"/>
    <lineage>
        <taxon>Bacteria</taxon>
        <taxon>Bacillati</taxon>
        <taxon>Actinomycetota</taxon>
        <taxon>Actinomycetes</taxon>
        <taxon>Kitasatosporales</taxon>
        <taxon>Streptomycetaceae</taxon>
        <taxon>Streptomyces</taxon>
    </lineage>
</organism>
<reference evidence="2 3" key="1">
    <citation type="submission" date="2020-08" db="EMBL/GenBank/DDBJ databases">
        <title>Genomic Encyclopedia of Type Strains, Phase III (KMG-III): the genomes of soil and plant-associated and newly described type strains.</title>
        <authorList>
            <person name="Whitman W."/>
        </authorList>
    </citation>
    <scope>NUCLEOTIDE SEQUENCE [LARGE SCALE GENOMIC DNA]</scope>
    <source>
        <strain evidence="2 3">CECT 3259</strain>
    </source>
</reference>
<feature type="compositionally biased region" description="Basic residues" evidence="1">
    <location>
        <begin position="28"/>
        <end position="39"/>
    </location>
</feature>
<proteinExistence type="predicted"/>
<evidence type="ECO:0000256" key="1">
    <source>
        <dbReference type="SAM" id="MobiDB-lite"/>
    </source>
</evidence>
<dbReference type="EMBL" id="JACHJF010000059">
    <property type="protein sequence ID" value="MBB5123267.1"/>
    <property type="molecule type" value="Genomic_DNA"/>
</dbReference>
<sequence length="77" mass="8806">MTSRGRQHRDGSAKRVQLTSGDHTGPKDKKKPKANRKGKGLSAEEKRAAALREVERFRQSIRASELRRKARQEVPER</sequence>
<evidence type="ECO:0000313" key="2">
    <source>
        <dbReference type="EMBL" id="MBB5123267.1"/>
    </source>
</evidence>